<gene>
    <name evidence="3" type="ORF">EDS130_LOCUS34872</name>
    <name evidence="2" type="ORF">XAT740_LOCUS3416</name>
</gene>
<name>A0A813TC06_ADIRI</name>
<comment type="caution">
    <text evidence="2">The sequence shown here is derived from an EMBL/GenBank/DDBJ whole genome shotgun (WGS) entry which is preliminary data.</text>
</comment>
<dbReference type="PANTHER" id="PTHR46270:SF2">
    <property type="entry name" value="TIR DOMAIN-CONTAINING PROTEIN"/>
    <property type="match status" value="1"/>
</dbReference>
<accession>A0A813TC06</accession>
<sequence length="817" mass="94672">MGGCATRRSAVEIYPIHRRISIISNESKNEKMSIDTKNIVELFDQLTGDIKNFRIRLNENHIQINELIHMDLLNHKLIFLLKETLLNILIKWTSFSLTDDEMNLFRNISMFFFEISQCFNRHTPMNVYQSFLSTMPFIDLLNECLIKMLLNGKHFDDKHNLKSFTYLLNTFRNFQTNSSHSIDEIPSLFPLILSVNNLLRSNYYFETFLHLSSDISELTEFEDFILDKCSMFIISYKGKSSTEVHDDLLEQTFDQYIQIFEHFLPHIQSWSTSFILIFTHMVDIMINASTTTQTHIFQQPKLIDYALVIVSNDQLCSNLDSFTLTPQICLMNSILTGLHNMIYEPKLLAMLKRKTMTKIFLKIANTASYDRIQIHSYLILAGILSEDEIQKLNNAKEITKIFYKYLRKAIKSEEKTFKGVTVMAILSGLKTLVQHEEIKEAIRNEDQELQLLSEMVFTSNEQELTEVLSILWTLSFNENVALIIRKNQRLINQIRMLATRSNSESIKMNNIICSAAEGILWQVEDEVTLLECKKEVQDDQLHHSSIPELSLRKKKYDIMISYSHDDKQICHRIADSLVNDGFLVWIDKNNITGSTAVAIADGIENSEIVLIGMTFSYKISPWCQRESNYAFQRQAKIIPLKLPPSYTPDGWLGLLLTNLKYINFVKLDFDIAYEQLKREIESCKQQINVSHVNAPNVTVIQAMIDSKQGEYVYPPESNGLYKAIPMENWTSENVKDFLNDKKLYPFNLLCKDMNGSALIQLYKLSNENSTLAFESLQKQLSNQFNHHHLSPIDYSRFIGEIKSFNAPSTQSHLCVVM</sequence>
<keyword evidence="4" id="KW-1185">Reference proteome</keyword>
<organism evidence="2 4">
    <name type="scientific">Adineta ricciae</name>
    <name type="common">Rotifer</name>
    <dbReference type="NCBI Taxonomy" id="249248"/>
    <lineage>
        <taxon>Eukaryota</taxon>
        <taxon>Metazoa</taxon>
        <taxon>Spiralia</taxon>
        <taxon>Gnathifera</taxon>
        <taxon>Rotifera</taxon>
        <taxon>Eurotatoria</taxon>
        <taxon>Bdelloidea</taxon>
        <taxon>Adinetida</taxon>
        <taxon>Adinetidae</taxon>
        <taxon>Adineta</taxon>
    </lineage>
</organism>
<evidence type="ECO:0000313" key="3">
    <source>
        <dbReference type="EMBL" id="CAF1380019.1"/>
    </source>
</evidence>
<evidence type="ECO:0000313" key="4">
    <source>
        <dbReference type="Proteomes" id="UP000663828"/>
    </source>
</evidence>
<dbReference type="EMBL" id="CAJNOR010000130">
    <property type="protein sequence ID" value="CAF0810040.1"/>
    <property type="molecule type" value="Genomic_DNA"/>
</dbReference>
<proteinExistence type="predicted"/>
<dbReference type="GO" id="GO:0007165">
    <property type="term" value="P:signal transduction"/>
    <property type="evidence" value="ECO:0007669"/>
    <property type="project" value="InterPro"/>
</dbReference>
<feature type="domain" description="TIR" evidence="1">
    <location>
        <begin position="554"/>
        <end position="669"/>
    </location>
</feature>
<dbReference type="SUPFAM" id="SSF52200">
    <property type="entry name" value="Toll/Interleukin receptor TIR domain"/>
    <property type="match status" value="1"/>
</dbReference>
<dbReference type="EMBL" id="CAJNOJ010000298">
    <property type="protein sequence ID" value="CAF1380019.1"/>
    <property type="molecule type" value="Genomic_DNA"/>
</dbReference>
<protein>
    <recommendedName>
        <fullName evidence="1">TIR domain-containing protein</fullName>
    </recommendedName>
</protein>
<reference evidence="2" key="1">
    <citation type="submission" date="2021-02" db="EMBL/GenBank/DDBJ databases">
        <authorList>
            <person name="Nowell W R."/>
        </authorList>
    </citation>
    <scope>NUCLEOTIDE SEQUENCE</scope>
</reference>
<dbReference type="OrthoDB" id="1081807at2759"/>
<evidence type="ECO:0000259" key="1">
    <source>
        <dbReference type="PROSITE" id="PS50104"/>
    </source>
</evidence>
<dbReference type="PANTHER" id="PTHR46270">
    <property type="entry name" value="ARMADILLO-TYPE FOLD-RELATED"/>
    <property type="match status" value="1"/>
</dbReference>
<dbReference type="Proteomes" id="UP000663852">
    <property type="component" value="Unassembled WGS sequence"/>
</dbReference>
<evidence type="ECO:0000313" key="2">
    <source>
        <dbReference type="EMBL" id="CAF0810040.1"/>
    </source>
</evidence>
<dbReference type="Proteomes" id="UP000663828">
    <property type="component" value="Unassembled WGS sequence"/>
</dbReference>
<dbReference type="AlphaFoldDB" id="A0A813TC06"/>
<dbReference type="PROSITE" id="PS50104">
    <property type="entry name" value="TIR"/>
    <property type="match status" value="1"/>
</dbReference>
<dbReference type="InterPro" id="IPR000157">
    <property type="entry name" value="TIR_dom"/>
</dbReference>
<dbReference type="InterPro" id="IPR035897">
    <property type="entry name" value="Toll_tir_struct_dom_sf"/>
</dbReference>
<dbReference type="Pfam" id="PF13676">
    <property type="entry name" value="TIR_2"/>
    <property type="match status" value="1"/>
</dbReference>
<dbReference type="Gene3D" id="3.40.50.10140">
    <property type="entry name" value="Toll/interleukin-1 receptor homology (TIR) domain"/>
    <property type="match status" value="1"/>
</dbReference>